<dbReference type="InterPro" id="IPR036737">
    <property type="entry name" value="OmpA-like_sf"/>
</dbReference>
<sequence>MSSKTYFCPFVILSFWSSILWAQQYQGFNTSNYSGITGIYENPANIADGRYLLDINLISADFNLNNNYIAFNTQLLSLNNNPIGDSTYNGAFQAFRNDHFSEKQWNQLQQTRIYQSLNVQGPSFLFNIGKNAFAITSGVRQYLHLDNLDPQTADFILGELKNPSTWNVDLNNQKLNALGAVWAEFGIGYGREILNTGAHFLKGGVHLKMLVAMYSAHLYADELVLNFKNDDTVRVRVSDVRFGYSDDMRYIRSGMQSSDVGNFFANMFNRAGFAADFGFVYEWRPKHEKYAHPTKEGKQVRHKNKYKLKVGFAVADIGGVTFDRGAYAGNFAGFSGAWDLDDFAASSQGIEDFGATMNDSFQMTSNRDPFHLRLPTTLSLQVDYNIWKGFYINLSGRLAVDQEDAPLKMHALNTLTLTPRFEMHQIDFGIPVTLDGYNNITAGMYLRLGPLFVGSTNCWNMIVGPNVYGLNIYGGLKIPITFGKGRKKKPDALSDLMPKPKETLDSTALAKRQQEIEQKAAQDKEWATEQERLAREREAAQKAAKRDTVPTPIPPIDTTPSPEPEPIVEPEPVSEPEPVVEPTPKPNYYDVKEDEKAIKETRAYFQSGSAWISSADRSKLDQLAQKINSDSTFHAIIHGHTDNVGNPESNKKLAAKRAMVVKKYLVEQGVDSERLQIIAEGADNPIAKNDTEEGREKNRRVEVLLLKKEN</sequence>
<dbReference type="PANTHER" id="PTHR30329:SF21">
    <property type="entry name" value="LIPOPROTEIN YIAD-RELATED"/>
    <property type="match status" value="1"/>
</dbReference>
<reference evidence="8" key="1">
    <citation type="submission" date="2022-09" db="EMBL/GenBank/DDBJ databases">
        <title>Aureispira anguillicida sp. nov., isolated from Leptocephalus of Japanese eel Anguilla japonica.</title>
        <authorList>
            <person name="Yuasa K."/>
            <person name="Mekata T."/>
            <person name="Ikunari K."/>
        </authorList>
    </citation>
    <scope>NUCLEOTIDE SEQUENCE</scope>
    <source>
        <strain evidence="8">EL160426</strain>
    </source>
</reference>
<dbReference type="PANTHER" id="PTHR30329">
    <property type="entry name" value="STATOR ELEMENT OF FLAGELLAR MOTOR COMPLEX"/>
    <property type="match status" value="1"/>
</dbReference>
<dbReference type="AlphaFoldDB" id="A0A915YL78"/>
<evidence type="ECO:0000313" key="8">
    <source>
        <dbReference type="EMBL" id="BDS15272.1"/>
    </source>
</evidence>
<keyword evidence="3" id="KW-0998">Cell outer membrane</keyword>
<dbReference type="SUPFAM" id="SSF103088">
    <property type="entry name" value="OmpA-like"/>
    <property type="match status" value="1"/>
</dbReference>
<feature type="region of interest" description="Disordered" evidence="5">
    <location>
        <begin position="489"/>
        <end position="588"/>
    </location>
</feature>
<feature type="domain" description="OmpA-like" evidence="7">
    <location>
        <begin position="593"/>
        <end position="709"/>
    </location>
</feature>
<dbReference type="EMBL" id="AP026867">
    <property type="protein sequence ID" value="BDS15272.1"/>
    <property type="molecule type" value="Genomic_DNA"/>
</dbReference>
<keyword evidence="9" id="KW-1185">Reference proteome</keyword>
<protein>
    <submittedName>
        <fullName evidence="8">DUF5723 family protein</fullName>
    </submittedName>
</protein>
<organism evidence="8 9">
    <name type="scientific">Aureispira anguillae</name>
    <dbReference type="NCBI Taxonomy" id="2864201"/>
    <lineage>
        <taxon>Bacteria</taxon>
        <taxon>Pseudomonadati</taxon>
        <taxon>Bacteroidota</taxon>
        <taxon>Saprospiria</taxon>
        <taxon>Saprospirales</taxon>
        <taxon>Saprospiraceae</taxon>
        <taxon>Aureispira</taxon>
    </lineage>
</organism>
<dbReference type="PRINTS" id="PR01021">
    <property type="entry name" value="OMPADOMAIN"/>
</dbReference>
<evidence type="ECO:0000256" key="3">
    <source>
        <dbReference type="ARBA" id="ARBA00023237"/>
    </source>
</evidence>
<keyword evidence="6" id="KW-0732">Signal</keyword>
<dbReference type="RefSeq" id="WP_264790439.1">
    <property type="nucleotide sequence ID" value="NZ_AP026867.1"/>
</dbReference>
<evidence type="ECO:0000313" key="9">
    <source>
        <dbReference type="Proteomes" id="UP001060919"/>
    </source>
</evidence>
<feature type="chain" id="PRO_5036953781" evidence="6">
    <location>
        <begin position="23"/>
        <end position="710"/>
    </location>
</feature>
<feature type="signal peptide" evidence="6">
    <location>
        <begin position="1"/>
        <end position="22"/>
    </location>
</feature>
<name>A0A915YL78_9BACT</name>
<comment type="subcellular location">
    <subcellularLocation>
        <location evidence="1">Cell outer membrane</location>
    </subcellularLocation>
</comment>
<dbReference type="InterPro" id="IPR006664">
    <property type="entry name" value="OMP_bac"/>
</dbReference>
<accession>A0A915YL78</accession>
<evidence type="ECO:0000256" key="6">
    <source>
        <dbReference type="SAM" id="SignalP"/>
    </source>
</evidence>
<dbReference type="PROSITE" id="PS51123">
    <property type="entry name" value="OMPA_2"/>
    <property type="match status" value="1"/>
</dbReference>
<feature type="compositionally biased region" description="Basic and acidic residues" evidence="5">
    <location>
        <begin position="512"/>
        <end position="548"/>
    </location>
</feature>
<dbReference type="GO" id="GO:0009279">
    <property type="term" value="C:cell outer membrane"/>
    <property type="evidence" value="ECO:0007669"/>
    <property type="project" value="UniProtKB-SubCell"/>
</dbReference>
<gene>
    <name evidence="8" type="ORF">AsAng_0060560</name>
</gene>
<evidence type="ECO:0000256" key="2">
    <source>
        <dbReference type="ARBA" id="ARBA00023136"/>
    </source>
</evidence>
<dbReference type="Proteomes" id="UP001060919">
    <property type="component" value="Chromosome"/>
</dbReference>
<keyword evidence="2 4" id="KW-0472">Membrane</keyword>
<dbReference type="InterPro" id="IPR050330">
    <property type="entry name" value="Bact_OuterMem_StrucFunc"/>
</dbReference>
<evidence type="ECO:0000256" key="5">
    <source>
        <dbReference type="SAM" id="MobiDB-lite"/>
    </source>
</evidence>
<dbReference type="KEGG" id="aup:AsAng_0060560"/>
<dbReference type="Pfam" id="PF00691">
    <property type="entry name" value="OmpA"/>
    <property type="match status" value="1"/>
</dbReference>
<proteinExistence type="predicted"/>
<dbReference type="InterPro" id="IPR043781">
    <property type="entry name" value="DUF5723"/>
</dbReference>
<dbReference type="CDD" id="cd07185">
    <property type="entry name" value="OmpA_C-like"/>
    <property type="match status" value="1"/>
</dbReference>
<dbReference type="InterPro" id="IPR006665">
    <property type="entry name" value="OmpA-like"/>
</dbReference>
<feature type="compositionally biased region" description="Pro residues" evidence="5">
    <location>
        <begin position="575"/>
        <end position="585"/>
    </location>
</feature>
<dbReference type="Gene3D" id="3.30.1330.60">
    <property type="entry name" value="OmpA-like domain"/>
    <property type="match status" value="1"/>
</dbReference>
<evidence type="ECO:0000259" key="7">
    <source>
        <dbReference type="PROSITE" id="PS51123"/>
    </source>
</evidence>
<feature type="compositionally biased region" description="Pro residues" evidence="5">
    <location>
        <begin position="551"/>
        <end position="565"/>
    </location>
</feature>
<evidence type="ECO:0000256" key="1">
    <source>
        <dbReference type="ARBA" id="ARBA00004442"/>
    </source>
</evidence>
<dbReference type="Pfam" id="PF18990">
    <property type="entry name" value="DUF5723"/>
    <property type="match status" value="1"/>
</dbReference>
<evidence type="ECO:0000256" key="4">
    <source>
        <dbReference type="PROSITE-ProRule" id="PRU00473"/>
    </source>
</evidence>